<dbReference type="EMBL" id="MKKU01001398">
    <property type="protein sequence ID" value="RNE95636.1"/>
    <property type="molecule type" value="Genomic_DNA"/>
</dbReference>
<dbReference type="AlphaFoldDB" id="A0A3R7M3S0"/>
<comment type="caution">
    <text evidence="2">The sequence shown here is derived from an EMBL/GenBank/DDBJ whole genome shotgun (WGS) entry which is preliminary data.</text>
</comment>
<dbReference type="GeneID" id="40323568"/>
<dbReference type="OrthoDB" id="10449783at2759"/>
<evidence type="ECO:0000256" key="1">
    <source>
        <dbReference type="SAM" id="Coils"/>
    </source>
</evidence>
<reference evidence="2 3" key="1">
    <citation type="journal article" date="2018" name="BMC Genomics">
        <title>Genomic comparison of Trypanosoma conorhini and Trypanosoma rangeli to Trypanosoma cruzi strains of high and low virulence.</title>
        <authorList>
            <person name="Bradwell K.R."/>
            <person name="Koparde V.N."/>
            <person name="Matveyev A.V."/>
            <person name="Serrano M.G."/>
            <person name="Alves J.M."/>
            <person name="Parikh H."/>
            <person name="Huang B."/>
            <person name="Lee V."/>
            <person name="Espinosa-Alvarez O."/>
            <person name="Ortiz P.A."/>
            <person name="Costa-Martins A.G."/>
            <person name="Teixeira M.M."/>
            <person name="Buck G.A."/>
        </authorList>
    </citation>
    <scope>NUCLEOTIDE SEQUENCE [LARGE SCALE GENOMIC DNA]</scope>
    <source>
        <strain evidence="2 3">025E</strain>
    </source>
</reference>
<evidence type="ECO:0000313" key="3">
    <source>
        <dbReference type="Proteomes" id="UP000284403"/>
    </source>
</evidence>
<name>A0A3R7M3S0_9TRYP</name>
<accession>A0A3R7M3S0</accession>
<feature type="non-terminal residue" evidence="2">
    <location>
        <position position="1"/>
    </location>
</feature>
<evidence type="ECO:0000313" key="2">
    <source>
        <dbReference type="EMBL" id="RNE95636.1"/>
    </source>
</evidence>
<feature type="coiled-coil region" evidence="1">
    <location>
        <begin position="144"/>
        <end position="185"/>
    </location>
</feature>
<organism evidence="2 3">
    <name type="scientific">Trypanosoma conorhini</name>
    <dbReference type="NCBI Taxonomy" id="83891"/>
    <lineage>
        <taxon>Eukaryota</taxon>
        <taxon>Discoba</taxon>
        <taxon>Euglenozoa</taxon>
        <taxon>Kinetoplastea</taxon>
        <taxon>Metakinetoplastina</taxon>
        <taxon>Trypanosomatida</taxon>
        <taxon>Trypanosomatidae</taxon>
        <taxon>Trypanosoma</taxon>
    </lineage>
</organism>
<dbReference type="Proteomes" id="UP000284403">
    <property type="component" value="Unassembled WGS sequence"/>
</dbReference>
<proteinExistence type="predicted"/>
<keyword evidence="3" id="KW-1185">Reference proteome</keyword>
<keyword evidence="1" id="KW-0175">Coiled coil</keyword>
<gene>
    <name evidence="2" type="ORF">Tco025E_09957</name>
</gene>
<dbReference type="RefSeq" id="XP_029223115.1">
    <property type="nucleotide sequence ID" value="XM_029376759.1"/>
</dbReference>
<sequence>TCAQTRSASGQLLRELELLQKRLAAKEPPGRINAQEEYEALKSFVDGSLKPQISRLTRMNGEKDLDLRANEERIRKLLNECGERRGVGARRKNYVSTVKGGEDDRELLLDALLDAEESARIRESDLLTFVDSLQNAADRYVVEKEELVALLESVRSDLRSALNERDKAMSDVSFLQEECVNLRDQLLGKLLPQFPVGERKLLEAYLEEVQRRRAAENELYRGLSLRGTSLR</sequence>
<protein>
    <submittedName>
        <fullName evidence="2">Uncharacterized protein</fullName>
    </submittedName>
</protein>